<evidence type="ECO:0000256" key="2">
    <source>
        <dbReference type="ARBA" id="ARBA00022692"/>
    </source>
</evidence>
<feature type="transmembrane region" description="Helical" evidence="5">
    <location>
        <begin position="329"/>
        <end position="350"/>
    </location>
</feature>
<keyword evidence="4 5" id="KW-0472">Membrane</keyword>
<keyword evidence="2 5" id="KW-0812">Transmembrane</keyword>
<reference evidence="6 7" key="1">
    <citation type="submission" date="2023-08" db="EMBL/GenBank/DDBJ databases">
        <title>Black Yeasts Isolated from many extreme environments.</title>
        <authorList>
            <person name="Coleine C."/>
            <person name="Stajich J.E."/>
            <person name="Selbmann L."/>
        </authorList>
    </citation>
    <scope>NUCLEOTIDE SEQUENCE [LARGE SCALE GENOMIC DNA]</scope>
    <source>
        <strain evidence="6 7">CCFEE 5885</strain>
    </source>
</reference>
<organism evidence="6 7">
    <name type="scientific">Lithohypha guttulata</name>
    <dbReference type="NCBI Taxonomy" id="1690604"/>
    <lineage>
        <taxon>Eukaryota</taxon>
        <taxon>Fungi</taxon>
        <taxon>Dikarya</taxon>
        <taxon>Ascomycota</taxon>
        <taxon>Pezizomycotina</taxon>
        <taxon>Eurotiomycetes</taxon>
        <taxon>Chaetothyriomycetidae</taxon>
        <taxon>Chaetothyriales</taxon>
        <taxon>Trichomeriaceae</taxon>
        <taxon>Lithohypha</taxon>
    </lineage>
</organism>
<dbReference type="Gene3D" id="1.20.1250.20">
    <property type="entry name" value="MFS general substrate transporter like domains"/>
    <property type="match status" value="1"/>
</dbReference>
<evidence type="ECO:0008006" key="8">
    <source>
        <dbReference type="Google" id="ProtNLM"/>
    </source>
</evidence>
<evidence type="ECO:0000256" key="4">
    <source>
        <dbReference type="ARBA" id="ARBA00023136"/>
    </source>
</evidence>
<evidence type="ECO:0000256" key="1">
    <source>
        <dbReference type="ARBA" id="ARBA00004141"/>
    </source>
</evidence>
<feature type="transmembrane region" description="Helical" evidence="5">
    <location>
        <begin position="423"/>
        <end position="443"/>
    </location>
</feature>
<feature type="transmembrane region" description="Helical" evidence="5">
    <location>
        <begin position="277"/>
        <end position="299"/>
    </location>
</feature>
<comment type="caution">
    <text evidence="6">The sequence shown here is derived from an EMBL/GenBank/DDBJ whole genome shotgun (WGS) entry which is preliminary data.</text>
</comment>
<feature type="transmembrane region" description="Helical" evidence="5">
    <location>
        <begin position="40"/>
        <end position="61"/>
    </location>
</feature>
<keyword evidence="7" id="KW-1185">Reference proteome</keyword>
<evidence type="ECO:0000256" key="5">
    <source>
        <dbReference type="SAM" id="Phobius"/>
    </source>
</evidence>
<proteinExistence type="predicted"/>
<name>A0ABR0JZD7_9EURO</name>
<feature type="transmembrane region" description="Helical" evidence="5">
    <location>
        <begin position="356"/>
        <end position="376"/>
    </location>
</feature>
<feature type="transmembrane region" description="Helical" evidence="5">
    <location>
        <begin position="236"/>
        <end position="257"/>
    </location>
</feature>
<dbReference type="SUPFAM" id="SSF103473">
    <property type="entry name" value="MFS general substrate transporter"/>
    <property type="match status" value="1"/>
</dbReference>
<dbReference type="PANTHER" id="PTHR23502">
    <property type="entry name" value="MAJOR FACILITATOR SUPERFAMILY"/>
    <property type="match status" value="1"/>
</dbReference>
<sequence>MVKLEQGVDARPAPQAINVLDWDGKDDPDNPRNFTLKRRIISTATVTFLAFVSTLGGSIYAPSHDEVSRSFKVSDEIAILPLSLYNAGLAFGPLIGAPLSSLITCRFFAGVFASPAISNASATIVDYTAGRYRAVSLAFYYSVPFFGAVVGPLIGGFLVESKGWRWTQWATLFFIVAFYIPIIFTKESYKKTILQRRAKKRGVTYPTTKRTLPESIKYFAMTLFLRPLHMIATEPIVTLVCMYNGFMFGLLYTMVVASPWVYQHYYGFGLTGQSLSFLGLITGTVLAPFPLILIDLSIYQPRLKKWKASQHLPAQDTSGEARFPPENRLFPAMIGSFLLPSSLLGFAWTVRPSIHYIVPIIFQCFSLLFALIIYASANLFMLDAYGPLYGASAAGAAMLSRYTLSCCFPLFALQMYSGLGVGWATTILACCTAALAPIPWCFWKWGEGLRGRMKYESSA</sequence>
<evidence type="ECO:0000313" key="6">
    <source>
        <dbReference type="EMBL" id="KAK5080146.1"/>
    </source>
</evidence>
<feature type="transmembrane region" description="Helical" evidence="5">
    <location>
        <begin position="134"/>
        <end position="154"/>
    </location>
</feature>
<dbReference type="InterPro" id="IPR036259">
    <property type="entry name" value="MFS_trans_sf"/>
</dbReference>
<protein>
    <recommendedName>
        <fullName evidence="8">Major facilitator superfamily (MFS) profile domain-containing protein</fullName>
    </recommendedName>
</protein>
<feature type="transmembrane region" description="Helical" evidence="5">
    <location>
        <begin position="166"/>
        <end position="184"/>
    </location>
</feature>
<dbReference type="InterPro" id="IPR011701">
    <property type="entry name" value="MFS"/>
</dbReference>
<dbReference type="Pfam" id="PF07690">
    <property type="entry name" value="MFS_1"/>
    <property type="match status" value="1"/>
</dbReference>
<accession>A0ABR0JZD7</accession>
<gene>
    <name evidence="6" type="ORF">LTR24_008649</name>
</gene>
<feature type="transmembrane region" description="Helical" evidence="5">
    <location>
        <begin position="388"/>
        <end position="411"/>
    </location>
</feature>
<evidence type="ECO:0000313" key="7">
    <source>
        <dbReference type="Proteomes" id="UP001345013"/>
    </source>
</evidence>
<dbReference type="EMBL" id="JAVRRG010000156">
    <property type="protein sequence ID" value="KAK5080146.1"/>
    <property type="molecule type" value="Genomic_DNA"/>
</dbReference>
<evidence type="ECO:0000256" key="3">
    <source>
        <dbReference type="ARBA" id="ARBA00022989"/>
    </source>
</evidence>
<comment type="subcellular location">
    <subcellularLocation>
        <location evidence="1">Membrane</location>
        <topology evidence="1">Multi-pass membrane protein</topology>
    </subcellularLocation>
</comment>
<keyword evidence="3 5" id="KW-1133">Transmembrane helix</keyword>
<dbReference type="PANTHER" id="PTHR23502:SF38">
    <property type="entry name" value="POLYAMINE TRANSPORTER 4"/>
    <property type="match status" value="1"/>
</dbReference>
<dbReference type="Proteomes" id="UP001345013">
    <property type="component" value="Unassembled WGS sequence"/>
</dbReference>